<dbReference type="OrthoDB" id="10583375at2759"/>
<evidence type="ECO:0000313" key="1">
    <source>
        <dbReference type="EMBL" id="ORZ25746.1"/>
    </source>
</evidence>
<dbReference type="Proteomes" id="UP000193560">
    <property type="component" value="Unassembled WGS sequence"/>
</dbReference>
<dbReference type="AlphaFoldDB" id="A0A1X2J1Q1"/>
<evidence type="ECO:0000313" key="2">
    <source>
        <dbReference type="Proteomes" id="UP000193560"/>
    </source>
</evidence>
<sequence>MMSLHLSYFGSWLDLNTDDTCYDNYCSDNSLAIMNTKICYQFVGAIGKDPLQLPLVLSAKARTTSTTIPFRSKFALFGVSVHHAVQLSSVSSIEMIETTLILGSFCYFSLFNLARSSGLFSGITTRSDPIFF</sequence>
<dbReference type="EMBL" id="MCGE01000001">
    <property type="protein sequence ID" value="ORZ25746.1"/>
    <property type="molecule type" value="Genomic_DNA"/>
</dbReference>
<proteinExistence type="predicted"/>
<keyword evidence="2" id="KW-1185">Reference proteome</keyword>
<gene>
    <name evidence="1" type="ORF">BCR42DRAFT_445489</name>
</gene>
<accession>A0A1X2J1Q1</accession>
<organism evidence="1 2">
    <name type="scientific">Absidia repens</name>
    <dbReference type="NCBI Taxonomy" id="90262"/>
    <lineage>
        <taxon>Eukaryota</taxon>
        <taxon>Fungi</taxon>
        <taxon>Fungi incertae sedis</taxon>
        <taxon>Mucoromycota</taxon>
        <taxon>Mucoromycotina</taxon>
        <taxon>Mucoromycetes</taxon>
        <taxon>Mucorales</taxon>
        <taxon>Cunninghamellaceae</taxon>
        <taxon>Absidia</taxon>
    </lineage>
</organism>
<comment type="caution">
    <text evidence="1">The sequence shown here is derived from an EMBL/GenBank/DDBJ whole genome shotgun (WGS) entry which is preliminary data.</text>
</comment>
<protein>
    <submittedName>
        <fullName evidence="1">Uncharacterized protein</fullName>
    </submittedName>
</protein>
<reference evidence="1 2" key="1">
    <citation type="submission" date="2016-07" db="EMBL/GenBank/DDBJ databases">
        <title>Pervasive Adenine N6-methylation of Active Genes in Fungi.</title>
        <authorList>
            <consortium name="DOE Joint Genome Institute"/>
            <person name="Mondo S.J."/>
            <person name="Dannebaum R.O."/>
            <person name="Kuo R.C."/>
            <person name="Labutti K."/>
            <person name="Haridas S."/>
            <person name="Kuo A."/>
            <person name="Salamov A."/>
            <person name="Ahrendt S.R."/>
            <person name="Lipzen A."/>
            <person name="Sullivan W."/>
            <person name="Andreopoulos W.B."/>
            <person name="Clum A."/>
            <person name="Lindquist E."/>
            <person name="Daum C."/>
            <person name="Ramamoorthy G.K."/>
            <person name="Gryganskyi A."/>
            <person name="Culley D."/>
            <person name="Magnuson J.K."/>
            <person name="James T.Y."/>
            <person name="O'Malley M.A."/>
            <person name="Stajich J.E."/>
            <person name="Spatafora J.W."/>
            <person name="Visel A."/>
            <person name="Grigoriev I.V."/>
        </authorList>
    </citation>
    <scope>NUCLEOTIDE SEQUENCE [LARGE SCALE GENOMIC DNA]</scope>
    <source>
        <strain evidence="1 2">NRRL 1336</strain>
    </source>
</reference>
<dbReference type="STRING" id="90262.A0A1X2J1Q1"/>
<name>A0A1X2J1Q1_9FUNG</name>